<organism evidence="7 8">
    <name type="scientific">Microbulbifer yueqingensis</name>
    <dbReference type="NCBI Taxonomy" id="658219"/>
    <lineage>
        <taxon>Bacteria</taxon>
        <taxon>Pseudomonadati</taxon>
        <taxon>Pseudomonadota</taxon>
        <taxon>Gammaproteobacteria</taxon>
        <taxon>Cellvibrionales</taxon>
        <taxon>Microbulbiferaceae</taxon>
        <taxon>Microbulbifer</taxon>
    </lineage>
</organism>
<evidence type="ECO:0000313" key="8">
    <source>
        <dbReference type="Proteomes" id="UP000199305"/>
    </source>
</evidence>
<dbReference type="GO" id="GO:0000049">
    <property type="term" value="F:tRNA binding"/>
    <property type="evidence" value="ECO:0007669"/>
    <property type="project" value="TreeGrafter"/>
</dbReference>
<evidence type="ECO:0000256" key="5">
    <source>
        <dbReference type="ARBA" id="ARBA00052794"/>
    </source>
</evidence>
<dbReference type="InterPro" id="IPR004364">
    <property type="entry name" value="Aa-tRNA-synt_II"/>
</dbReference>
<dbReference type="GO" id="GO:0005829">
    <property type="term" value="C:cytosol"/>
    <property type="evidence" value="ECO:0007669"/>
    <property type="project" value="TreeGrafter"/>
</dbReference>
<evidence type="ECO:0000256" key="2">
    <source>
        <dbReference type="ARBA" id="ARBA00022598"/>
    </source>
</evidence>
<protein>
    <submittedName>
        <fullName evidence="7">Lysyl-tRNA synthetase, class 2</fullName>
    </submittedName>
</protein>
<dbReference type="FunFam" id="3.30.930.10:FF:000017">
    <property type="entry name" value="Elongation factor P--(R)-beta-lysine ligase"/>
    <property type="match status" value="1"/>
</dbReference>
<dbReference type="Gene3D" id="3.30.930.10">
    <property type="entry name" value="Bira Bifunctional Protein, Domain 2"/>
    <property type="match status" value="1"/>
</dbReference>
<sequence>MSDNTWRPTASIAALQQRADLLSRVRGFFAERQVLEVEVPVLSRRATSDPHIDSITALCNGDAAFLATSPEFGLKRLLAAGMGDCYYLGKAFREGEAGGRHNPEFTMLEWYRCGWDDRRLMGEVGDLLGETLGISTVESVSYRELFRRQLDLDPHTASDSALRNTAERHLDLSFTPADRDECLDLLMSHYLEPRMGGGITLLYNFPASQAALARVVADETGRPVARRFEAYVGGLELANGYWELTDAEEQLRRFQADHRYRGAHKLHVYPFEERLVEALQAGLPDCAGVALGIDRLLMLAGGYRRIEEVIAFPIERA</sequence>
<dbReference type="AlphaFoldDB" id="A0A1G9CQQ9"/>
<comment type="catalytic activity">
    <reaction evidence="5">
        <text>D-beta-lysine + L-lysyl-[protein] + ATP = N(6)-((3R)-3,6-diaminohexanoyl)-L-lysyl-[protein] + AMP + diphosphate + H(+)</text>
        <dbReference type="Rhea" id="RHEA:83435"/>
        <dbReference type="Rhea" id="RHEA-COMP:9752"/>
        <dbReference type="Rhea" id="RHEA-COMP:20131"/>
        <dbReference type="ChEBI" id="CHEBI:15378"/>
        <dbReference type="ChEBI" id="CHEBI:29969"/>
        <dbReference type="ChEBI" id="CHEBI:30616"/>
        <dbReference type="ChEBI" id="CHEBI:33019"/>
        <dbReference type="ChEBI" id="CHEBI:84138"/>
        <dbReference type="ChEBI" id="CHEBI:156053"/>
        <dbReference type="ChEBI" id="CHEBI:456215"/>
    </reaction>
    <physiologicalReaction direction="left-to-right" evidence="5">
        <dbReference type="Rhea" id="RHEA:83436"/>
    </physiologicalReaction>
</comment>
<keyword evidence="2" id="KW-0436">Ligase</keyword>
<keyword evidence="7" id="KW-0030">Aminoacyl-tRNA synthetase</keyword>
<keyword evidence="8" id="KW-1185">Reference proteome</keyword>
<feature type="domain" description="Aminoacyl-transfer RNA synthetases class-II family profile" evidence="6">
    <location>
        <begin position="21"/>
        <end position="313"/>
    </location>
</feature>
<dbReference type="STRING" id="658219.SAMN05216212_2593"/>
<gene>
    <name evidence="7" type="ORF">SAMN05216212_2593</name>
</gene>
<dbReference type="InterPro" id="IPR018149">
    <property type="entry name" value="Lys-tRNA-synth_II_C"/>
</dbReference>
<dbReference type="OrthoDB" id="9802326at2"/>
<dbReference type="Pfam" id="PF00152">
    <property type="entry name" value="tRNA-synt_2"/>
    <property type="match status" value="1"/>
</dbReference>
<dbReference type="PANTHER" id="PTHR42918:SF6">
    <property type="entry name" value="ELONGATION FACTOR P--(R)-BETA-LYSINE LIGASE"/>
    <property type="match status" value="1"/>
</dbReference>
<dbReference type="GO" id="GO:0004824">
    <property type="term" value="F:lysine-tRNA ligase activity"/>
    <property type="evidence" value="ECO:0007669"/>
    <property type="project" value="InterPro"/>
</dbReference>
<evidence type="ECO:0000259" key="6">
    <source>
        <dbReference type="PROSITE" id="PS50862"/>
    </source>
</evidence>
<dbReference type="RefSeq" id="WP_091514839.1">
    <property type="nucleotide sequence ID" value="NZ_FNFH01000005.1"/>
</dbReference>
<name>A0A1G9CQQ9_9GAMM</name>
<dbReference type="EMBL" id="FNFH01000005">
    <property type="protein sequence ID" value="SDK53992.1"/>
    <property type="molecule type" value="Genomic_DNA"/>
</dbReference>
<dbReference type="PANTHER" id="PTHR42918">
    <property type="entry name" value="LYSYL-TRNA SYNTHETASE"/>
    <property type="match status" value="1"/>
</dbReference>
<keyword evidence="4" id="KW-0067">ATP-binding</keyword>
<comment type="subunit">
    <text evidence="1">Homodimer.</text>
</comment>
<dbReference type="NCBIfam" id="NF006828">
    <property type="entry name" value="PRK09350.1"/>
    <property type="match status" value="1"/>
</dbReference>
<evidence type="ECO:0000256" key="3">
    <source>
        <dbReference type="ARBA" id="ARBA00022741"/>
    </source>
</evidence>
<accession>A0A1G9CQQ9</accession>
<dbReference type="InterPro" id="IPR045864">
    <property type="entry name" value="aa-tRNA-synth_II/BPL/LPL"/>
</dbReference>
<dbReference type="PROSITE" id="PS50862">
    <property type="entry name" value="AA_TRNA_LIGASE_II"/>
    <property type="match status" value="1"/>
</dbReference>
<dbReference type="PRINTS" id="PR00982">
    <property type="entry name" value="TRNASYNTHLYS"/>
</dbReference>
<reference evidence="8" key="1">
    <citation type="submission" date="2016-10" db="EMBL/GenBank/DDBJ databases">
        <authorList>
            <person name="Varghese N."/>
            <person name="Submissions S."/>
        </authorList>
    </citation>
    <scope>NUCLEOTIDE SEQUENCE [LARGE SCALE GENOMIC DNA]</scope>
    <source>
        <strain evidence="8">CGMCC 1.10658</strain>
    </source>
</reference>
<dbReference type="SUPFAM" id="SSF55681">
    <property type="entry name" value="Class II aaRS and biotin synthetases"/>
    <property type="match status" value="1"/>
</dbReference>
<dbReference type="InterPro" id="IPR004525">
    <property type="entry name" value="EpmA"/>
</dbReference>
<dbReference type="Proteomes" id="UP000199305">
    <property type="component" value="Unassembled WGS sequence"/>
</dbReference>
<keyword evidence="3" id="KW-0547">Nucleotide-binding</keyword>
<dbReference type="NCBIfam" id="TIGR00462">
    <property type="entry name" value="genX"/>
    <property type="match status" value="1"/>
</dbReference>
<dbReference type="GO" id="GO:0006430">
    <property type="term" value="P:lysyl-tRNA aminoacylation"/>
    <property type="evidence" value="ECO:0007669"/>
    <property type="project" value="InterPro"/>
</dbReference>
<dbReference type="InterPro" id="IPR006195">
    <property type="entry name" value="aa-tRNA-synth_II"/>
</dbReference>
<dbReference type="GO" id="GO:0005524">
    <property type="term" value="F:ATP binding"/>
    <property type="evidence" value="ECO:0007669"/>
    <property type="project" value="UniProtKB-KW"/>
</dbReference>
<evidence type="ECO:0000256" key="4">
    <source>
        <dbReference type="ARBA" id="ARBA00022840"/>
    </source>
</evidence>
<evidence type="ECO:0000256" key="1">
    <source>
        <dbReference type="ARBA" id="ARBA00011738"/>
    </source>
</evidence>
<evidence type="ECO:0000313" key="7">
    <source>
        <dbReference type="EMBL" id="SDK53992.1"/>
    </source>
</evidence>
<proteinExistence type="predicted"/>